<evidence type="ECO:0000256" key="2">
    <source>
        <dbReference type="ARBA" id="ARBA00008598"/>
    </source>
</evidence>
<dbReference type="InterPro" id="IPR007409">
    <property type="entry name" value="Restrct_endonuc_type1_HsdR_N"/>
</dbReference>
<gene>
    <name evidence="12" type="ORF">KZH69_11345</name>
</gene>
<keyword evidence="9" id="KW-0067">ATP-binding</keyword>
<dbReference type="Pfam" id="PF04313">
    <property type="entry name" value="HSDR_N"/>
    <property type="match status" value="1"/>
</dbReference>
<keyword evidence="7" id="KW-0255">Endonuclease</keyword>
<evidence type="ECO:0000313" key="12">
    <source>
        <dbReference type="EMBL" id="MBW4361080.1"/>
    </source>
</evidence>
<dbReference type="RefSeq" id="WP_219317558.1">
    <property type="nucleotide sequence ID" value="NZ_JAHWYN010000008.1"/>
</dbReference>
<keyword evidence="10" id="KW-0238">DNA-binding</keyword>
<comment type="catalytic activity">
    <reaction evidence="1">
        <text>Endonucleolytic cleavage of DNA to give random double-stranded fragments with terminal 5'-phosphates, ATP is simultaneously hydrolyzed.</text>
        <dbReference type="EC" id="3.1.21.3"/>
    </reaction>
</comment>
<dbReference type="InterPro" id="IPR055180">
    <property type="entry name" value="HsdR_RecA-like_helicase_dom_2"/>
</dbReference>
<feature type="domain" description="Helicase ATP-binding" evidence="11">
    <location>
        <begin position="287"/>
        <end position="497"/>
    </location>
</feature>
<keyword evidence="6" id="KW-0680">Restriction system</keyword>
<dbReference type="InterPro" id="IPR040980">
    <property type="entry name" value="SWI2_SNF2"/>
</dbReference>
<evidence type="ECO:0000256" key="8">
    <source>
        <dbReference type="ARBA" id="ARBA00022801"/>
    </source>
</evidence>
<evidence type="ECO:0000256" key="3">
    <source>
        <dbReference type="ARBA" id="ARBA00012654"/>
    </source>
</evidence>
<evidence type="ECO:0000256" key="9">
    <source>
        <dbReference type="ARBA" id="ARBA00022840"/>
    </source>
</evidence>
<keyword evidence="13" id="KW-1185">Reference proteome</keyword>
<comment type="caution">
    <text evidence="12">The sequence shown here is derived from an EMBL/GenBank/DDBJ whole genome shotgun (WGS) entry which is preliminary data.</text>
</comment>
<evidence type="ECO:0000256" key="5">
    <source>
        <dbReference type="ARBA" id="ARBA00022741"/>
    </source>
</evidence>
<dbReference type="EMBL" id="JAHWYN010000008">
    <property type="protein sequence ID" value="MBW4361080.1"/>
    <property type="molecule type" value="Genomic_DNA"/>
</dbReference>
<dbReference type="GO" id="GO:0004386">
    <property type="term" value="F:helicase activity"/>
    <property type="evidence" value="ECO:0007669"/>
    <property type="project" value="UniProtKB-KW"/>
</dbReference>
<evidence type="ECO:0000313" key="13">
    <source>
        <dbReference type="Proteomes" id="UP000812031"/>
    </source>
</evidence>
<keyword evidence="4" id="KW-0540">Nuclease</keyword>
<comment type="similarity">
    <text evidence="2">Belongs to the HsdR family.</text>
</comment>
<evidence type="ECO:0000256" key="1">
    <source>
        <dbReference type="ARBA" id="ARBA00000851"/>
    </source>
</evidence>
<evidence type="ECO:0000259" key="11">
    <source>
        <dbReference type="SMART" id="SM00487"/>
    </source>
</evidence>
<dbReference type="EC" id="3.1.21.3" evidence="3"/>
<evidence type="ECO:0000256" key="7">
    <source>
        <dbReference type="ARBA" id="ARBA00022759"/>
    </source>
</evidence>
<keyword evidence="8" id="KW-0378">Hydrolase</keyword>
<name>A0ABS6XWN3_9FLAO</name>
<sequence length="1024" mass="119772">MAFNEDSRVKIPAILHLIRLGYTYIPRNEQHRIEETNIFQDVFRESISRINPSIEENEINRLLDEITLQLDYDDLGRDFYKSLTATSGIKLIDFNNFNNNSFHVTTELTCKNGDEEFRPDITLLINGIPLVFIEVKKPNNKNGIIEERNRINDRFKNRKFKRFANITQLMIFSNNMNYEDGVIEPLQGAYYATSAYHDLNFNYFREEEFFNLNEILLPENEVLENLVLKDNHLTAIKYADEFATNKHYDTPTNRILTSLVNKERLAFILKFALAYVEEEKDGKSDLQKHIMRYPQLFATKAISRKLSEGITKGIIWHTQGSGKTALAYYNVKYLTDYYQKKNIIPKFYFIVDRIDLAVQASTEFSNRGLKVNKVNSRLDFMNDIKKVGAIHNHSGESEITVINIQKFTEDATVTINLDYDINIQRIYFLDEAHRSYNPKGNYLANLVNSDKSAIKIALTGTPLLKDVIKEYDSKILFGDYIHKYYYNMSIADGYTLRLIREEIDTTYKMQMQEILSQINVLEGGIKKAQVYSHPKYVEPLLDYIVKDLQHFKKQEYDNSLGGMVVCDSAEQAKELFRYFEDLYGIQETNVMNLAAEGKEPYGTKPSLKAALILHDINDKDIRKDLIAAFKKGDIDVLFVYNMLLTGFDAKRLKKLYLARVIKDHNLLQTLTRVNRPYKKYQYGYVVDFADISAAFDKTNRMYFDELQAELGDEMEHYSNLFKSKEEMNQEIAEIKENLFHFDIKNAENFRLQIDEIKDKKDLLAIIKALRNAKELKNIIRLGDHDDLLQKLDFYKLNQLLSVAQARLDNLNLIESIQNDSDTTNLLNTALEDIFFTFTKVSEEEMILADALKNDLRRTREALLHNFDPKDPRFISLREELERIFKKKNLDEVTQDDMRENRVLLNSIYDRITEMNRKNALLKAKYEQDEKYARVHKRLSENGSISAKESQLHEALMNVKEQTDEQVLNNKNVIGNEAYFKKQLMQIVINEFIKNQHIKLDFDTTQSINNLIVSEYMQQYNGYTL</sequence>
<accession>A0ABS6XWN3</accession>
<evidence type="ECO:0000256" key="6">
    <source>
        <dbReference type="ARBA" id="ARBA00022747"/>
    </source>
</evidence>
<reference evidence="12 13" key="1">
    <citation type="submission" date="2021-07" db="EMBL/GenBank/DDBJ databases">
        <title>Flavobacterium sp. nov. isolated from sediment on the Taihu Lake.</title>
        <authorList>
            <person name="Qu J.-H."/>
        </authorList>
    </citation>
    <scope>NUCLEOTIDE SEQUENCE [LARGE SCALE GENOMIC DNA]</scope>
    <source>
        <strain evidence="12 13">NAS39</strain>
    </source>
</reference>
<dbReference type="PANTHER" id="PTHR30195">
    <property type="entry name" value="TYPE I SITE-SPECIFIC DEOXYRIBONUCLEASE PROTEIN SUBUNIT M AND R"/>
    <property type="match status" value="1"/>
</dbReference>
<dbReference type="Proteomes" id="UP000812031">
    <property type="component" value="Unassembled WGS sequence"/>
</dbReference>
<keyword evidence="5" id="KW-0547">Nucleotide-binding</keyword>
<protein>
    <recommendedName>
        <fullName evidence="3">type I site-specific deoxyribonuclease</fullName>
        <ecNumber evidence="3">3.1.21.3</ecNumber>
    </recommendedName>
</protein>
<dbReference type="InterPro" id="IPR051268">
    <property type="entry name" value="Type-I_R_enzyme_R_subunit"/>
</dbReference>
<dbReference type="InterPro" id="IPR014001">
    <property type="entry name" value="Helicase_ATP-bd"/>
</dbReference>
<evidence type="ECO:0000256" key="10">
    <source>
        <dbReference type="ARBA" id="ARBA00023125"/>
    </source>
</evidence>
<dbReference type="SMART" id="SM00487">
    <property type="entry name" value="DEXDc"/>
    <property type="match status" value="1"/>
</dbReference>
<dbReference type="Pfam" id="PF18766">
    <property type="entry name" value="SWI2_SNF2"/>
    <property type="match status" value="1"/>
</dbReference>
<evidence type="ECO:0000256" key="4">
    <source>
        <dbReference type="ARBA" id="ARBA00022722"/>
    </source>
</evidence>
<organism evidence="12 13">
    <name type="scientific">Flavobacterium taihuense</name>
    <dbReference type="NCBI Taxonomy" id="2857508"/>
    <lineage>
        <taxon>Bacteria</taxon>
        <taxon>Pseudomonadati</taxon>
        <taxon>Bacteroidota</taxon>
        <taxon>Flavobacteriia</taxon>
        <taxon>Flavobacteriales</taxon>
        <taxon>Flavobacteriaceae</taxon>
        <taxon>Flavobacterium</taxon>
    </lineage>
</organism>
<proteinExistence type="inferred from homology"/>
<dbReference type="PANTHER" id="PTHR30195:SF15">
    <property type="entry name" value="TYPE I RESTRICTION ENZYME HINDI ENDONUCLEASE SUBUNIT"/>
    <property type="match status" value="1"/>
</dbReference>
<dbReference type="Pfam" id="PF22679">
    <property type="entry name" value="T1R_D3-like"/>
    <property type="match status" value="1"/>
</dbReference>
<keyword evidence="12" id="KW-0347">Helicase</keyword>
<dbReference type="CDD" id="cd22332">
    <property type="entry name" value="HsdR_N"/>
    <property type="match status" value="1"/>
</dbReference>